<evidence type="ECO:0000313" key="2">
    <source>
        <dbReference type="EMBL" id="JAD59057.1"/>
    </source>
</evidence>
<evidence type="ECO:0000256" key="1">
    <source>
        <dbReference type="SAM" id="MobiDB-lite"/>
    </source>
</evidence>
<protein>
    <submittedName>
        <fullName evidence="2">Uncharacterized protein</fullName>
    </submittedName>
</protein>
<reference evidence="2" key="1">
    <citation type="submission" date="2014-09" db="EMBL/GenBank/DDBJ databases">
        <authorList>
            <person name="Magalhaes I.L.F."/>
            <person name="Oliveira U."/>
            <person name="Santos F.R."/>
            <person name="Vidigal T.H.D.A."/>
            <person name="Brescovit A.D."/>
            <person name="Santos A.J."/>
        </authorList>
    </citation>
    <scope>NUCLEOTIDE SEQUENCE</scope>
    <source>
        <tissue evidence="2">Shoot tissue taken approximately 20 cm above the soil surface</tissue>
    </source>
</reference>
<name>A0A0A9BIE9_ARUDO</name>
<feature type="region of interest" description="Disordered" evidence="1">
    <location>
        <begin position="30"/>
        <end position="108"/>
    </location>
</feature>
<reference evidence="2" key="2">
    <citation type="journal article" date="2015" name="Data Brief">
        <title>Shoot transcriptome of the giant reed, Arundo donax.</title>
        <authorList>
            <person name="Barrero R.A."/>
            <person name="Guerrero F.D."/>
            <person name="Moolhuijzen P."/>
            <person name="Goolsby J.A."/>
            <person name="Tidwell J."/>
            <person name="Bellgard S.E."/>
            <person name="Bellgard M.I."/>
        </authorList>
    </citation>
    <scope>NUCLEOTIDE SEQUENCE</scope>
    <source>
        <tissue evidence="2">Shoot tissue taken approximately 20 cm above the soil surface</tissue>
    </source>
</reference>
<accession>A0A0A9BIE9</accession>
<organism evidence="2">
    <name type="scientific">Arundo donax</name>
    <name type="common">Giant reed</name>
    <name type="synonym">Donax arundinaceus</name>
    <dbReference type="NCBI Taxonomy" id="35708"/>
    <lineage>
        <taxon>Eukaryota</taxon>
        <taxon>Viridiplantae</taxon>
        <taxon>Streptophyta</taxon>
        <taxon>Embryophyta</taxon>
        <taxon>Tracheophyta</taxon>
        <taxon>Spermatophyta</taxon>
        <taxon>Magnoliopsida</taxon>
        <taxon>Liliopsida</taxon>
        <taxon>Poales</taxon>
        <taxon>Poaceae</taxon>
        <taxon>PACMAD clade</taxon>
        <taxon>Arundinoideae</taxon>
        <taxon>Arundineae</taxon>
        <taxon>Arundo</taxon>
    </lineage>
</organism>
<feature type="compositionally biased region" description="Low complexity" evidence="1">
    <location>
        <begin position="68"/>
        <end position="101"/>
    </location>
</feature>
<sequence length="108" mass="11537">MSCCHNVHEKSSLKTLAFVFTEAAAGKLQCHNSQPASPNMMPMSTPKSTPPGSRTHHSNLGADEETPESNSPPRESSSPLMESSSLPPQSSTPLPSSSFLLHKLASRH</sequence>
<feature type="compositionally biased region" description="Low complexity" evidence="1">
    <location>
        <begin position="37"/>
        <end position="51"/>
    </location>
</feature>
<dbReference type="EMBL" id="GBRH01238838">
    <property type="protein sequence ID" value="JAD59057.1"/>
    <property type="molecule type" value="Transcribed_RNA"/>
</dbReference>
<proteinExistence type="predicted"/>
<dbReference type="AlphaFoldDB" id="A0A0A9BIE9"/>